<dbReference type="RefSeq" id="XP_004183251.1">
    <property type="nucleotide sequence ID" value="XM_004183203.1"/>
</dbReference>
<proteinExistence type="predicted"/>
<dbReference type="VEuPathDB" id="AmoebaDB:EIN_440890"/>
<dbReference type="EMBL" id="KB207216">
    <property type="protein sequence ID" value="ELP83905.1"/>
    <property type="molecule type" value="Genomic_DNA"/>
</dbReference>
<dbReference type="AlphaFoldDB" id="A0A0A1TX28"/>
<name>A0A0A1TX28_ENTIV</name>
<evidence type="ECO:0000313" key="2">
    <source>
        <dbReference type="Proteomes" id="UP000014680"/>
    </source>
</evidence>
<accession>A0A0A1TX28</accession>
<dbReference type="Pfam" id="PF13306">
    <property type="entry name" value="LRR_5"/>
    <property type="match status" value="2"/>
</dbReference>
<gene>
    <name evidence="1" type="ORF">EIN_440890</name>
</gene>
<keyword evidence="2" id="KW-1185">Reference proteome</keyword>
<dbReference type="Gene3D" id="3.80.10.10">
    <property type="entry name" value="Ribonuclease Inhibitor"/>
    <property type="match status" value="2"/>
</dbReference>
<reference evidence="1 2" key="1">
    <citation type="submission" date="2012-10" db="EMBL/GenBank/DDBJ databases">
        <authorList>
            <person name="Zafar N."/>
            <person name="Inman J."/>
            <person name="Hall N."/>
            <person name="Lorenzi H."/>
            <person name="Caler E."/>
        </authorList>
    </citation>
    <scope>NUCLEOTIDE SEQUENCE [LARGE SCALE GENOMIC DNA]</scope>
    <source>
        <strain evidence="1 2">IP1</strain>
    </source>
</reference>
<dbReference type="InterPro" id="IPR026906">
    <property type="entry name" value="LRR_5"/>
</dbReference>
<dbReference type="InterPro" id="IPR053139">
    <property type="entry name" value="Surface_bspA-like"/>
</dbReference>
<dbReference type="PANTHER" id="PTHR45661">
    <property type="entry name" value="SURFACE ANTIGEN"/>
    <property type="match status" value="1"/>
</dbReference>
<evidence type="ECO:0008006" key="3">
    <source>
        <dbReference type="Google" id="ProtNLM"/>
    </source>
</evidence>
<protein>
    <recommendedName>
        <fullName evidence="3">Leucine rich repeat containing protein BspA family protein</fullName>
    </recommendedName>
</protein>
<evidence type="ECO:0000313" key="1">
    <source>
        <dbReference type="EMBL" id="ELP83905.1"/>
    </source>
</evidence>
<dbReference type="Proteomes" id="UP000014680">
    <property type="component" value="Unassembled WGS sequence"/>
</dbReference>
<sequence>MSKLDSYNGMVVSKYFKDIEDFIRLEFVCKKYNGNMKKFHFNPIPLTCKTINYFPNIETFHLWDKNEENFGNGFFYNFACNTDYVDYNNINKYFHREIKVEKKFYEIVLWFNVDYCTVEANKSQNFIFKNLKYSINDRKNVTSIGNNSFRECSSLSSVVIPSSVVSIGAKCFEKCRNLSRIDIPHYITVIGFKCLFGNETLGGFDIPPSVKWINDKEYKSDFVYVEYAIPTIQLPIDLNTNPTYAMYPNLAPFINPVGMINPVGNGPTAGNYKPVNDTYEGKNTLIQYNIPSNVISIECCCFYDCSCLSSVIIPSSVVAIGDGCFYRCRNLKSVVIPSSVTAIGSASFRECSTLSSVVIPSSVVSIGAKCFEDCKSLNNIVIPTVTTIGYDCFKSNTVVHRE</sequence>
<dbReference type="SUPFAM" id="SSF52058">
    <property type="entry name" value="L domain-like"/>
    <property type="match status" value="2"/>
</dbReference>
<dbReference type="GeneID" id="14882870"/>
<organism evidence="1 2">
    <name type="scientific">Entamoeba invadens IP1</name>
    <dbReference type="NCBI Taxonomy" id="370355"/>
    <lineage>
        <taxon>Eukaryota</taxon>
        <taxon>Amoebozoa</taxon>
        <taxon>Evosea</taxon>
        <taxon>Archamoebae</taxon>
        <taxon>Mastigamoebida</taxon>
        <taxon>Entamoebidae</taxon>
        <taxon>Entamoeba</taxon>
    </lineage>
</organism>
<dbReference type="PANTHER" id="PTHR45661:SF3">
    <property type="entry name" value="IG-LIKE DOMAIN-CONTAINING PROTEIN"/>
    <property type="match status" value="1"/>
</dbReference>
<dbReference type="KEGG" id="eiv:EIN_440890"/>
<dbReference type="InterPro" id="IPR032675">
    <property type="entry name" value="LRR_dom_sf"/>
</dbReference>